<dbReference type="InterPro" id="IPR001296">
    <property type="entry name" value="Glyco_trans_1"/>
</dbReference>
<dbReference type="Gene3D" id="3.40.50.2000">
    <property type="entry name" value="Glycogen Phosphorylase B"/>
    <property type="match status" value="2"/>
</dbReference>
<dbReference type="PANTHER" id="PTHR45947:SF3">
    <property type="entry name" value="SULFOQUINOVOSYL TRANSFERASE SQD2"/>
    <property type="match status" value="1"/>
</dbReference>
<dbReference type="AlphaFoldDB" id="A0A2W4DIW6"/>
<keyword evidence="4" id="KW-1185">Reference proteome</keyword>
<dbReference type="Pfam" id="PF13439">
    <property type="entry name" value="Glyco_transf_4"/>
    <property type="match status" value="1"/>
</dbReference>
<dbReference type="GO" id="GO:0016757">
    <property type="term" value="F:glycosyltransferase activity"/>
    <property type="evidence" value="ECO:0007669"/>
    <property type="project" value="InterPro"/>
</dbReference>
<accession>A0A2W4DIW6</accession>
<proteinExistence type="predicted"/>
<dbReference type="OrthoDB" id="9801573at2"/>
<evidence type="ECO:0000313" key="4">
    <source>
        <dbReference type="Proteomes" id="UP000248925"/>
    </source>
</evidence>
<dbReference type="Proteomes" id="UP000248925">
    <property type="component" value="Unassembled WGS sequence"/>
</dbReference>
<dbReference type="PANTHER" id="PTHR45947">
    <property type="entry name" value="SULFOQUINOVOSYL TRANSFERASE SQD2"/>
    <property type="match status" value="1"/>
</dbReference>
<organism evidence="3 4">
    <name type="scientific">Rhizobium tubonense</name>
    <dbReference type="NCBI Taxonomy" id="484088"/>
    <lineage>
        <taxon>Bacteria</taxon>
        <taxon>Pseudomonadati</taxon>
        <taxon>Pseudomonadota</taxon>
        <taxon>Alphaproteobacteria</taxon>
        <taxon>Hyphomicrobiales</taxon>
        <taxon>Rhizobiaceae</taxon>
        <taxon>Rhizobium/Agrobacterium group</taxon>
        <taxon>Rhizobium</taxon>
    </lineage>
</organism>
<dbReference type="RefSeq" id="WP_111158837.1">
    <property type="nucleotide sequence ID" value="NZ_PCDP01000003.1"/>
</dbReference>
<evidence type="ECO:0000313" key="3">
    <source>
        <dbReference type="EMBL" id="PZM16234.1"/>
    </source>
</evidence>
<keyword evidence="3" id="KW-0808">Transferase</keyword>
<dbReference type="EMBL" id="PCDP01000003">
    <property type="protein sequence ID" value="PZM16234.1"/>
    <property type="molecule type" value="Genomic_DNA"/>
</dbReference>
<dbReference type="SUPFAM" id="SSF53756">
    <property type="entry name" value="UDP-Glycosyltransferase/glycogen phosphorylase"/>
    <property type="match status" value="1"/>
</dbReference>
<comment type="caution">
    <text evidence="3">The sequence shown here is derived from an EMBL/GenBank/DDBJ whole genome shotgun (WGS) entry which is preliminary data.</text>
</comment>
<protein>
    <submittedName>
        <fullName evidence="3">Glycosyl transferase</fullName>
    </submittedName>
</protein>
<feature type="domain" description="Glycosyl transferase family 1" evidence="1">
    <location>
        <begin position="193"/>
        <end position="330"/>
    </location>
</feature>
<gene>
    <name evidence="3" type="ORF">CPY51_04420</name>
</gene>
<name>A0A2W4DIW6_9HYPH</name>
<dbReference type="InterPro" id="IPR050194">
    <property type="entry name" value="Glycosyltransferase_grp1"/>
</dbReference>
<reference evidence="3 4" key="1">
    <citation type="journal article" date="2018" name="Sci. Rep.">
        <title>Rhizobium tumorigenes sp. nov., a novel plant tumorigenic bacterium isolated from cane gall tumors on thornless blackberry.</title>
        <authorList>
            <person name="Kuzmanovi N."/>
            <person name="Smalla K."/>
            <person name="Gronow S."/>
            <person name="PuBawska J."/>
        </authorList>
    </citation>
    <scope>NUCLEOTIDE SEQUENCE [LARGE SCALE GENOMIC DNA]</scope>
    <source>
        <strain evidence="3 4">CCBAU 85046</strain>
    </source>
</reference>
<dbReference type="Pfam" id="PF00534">
    <property type="entry name" value="Glycos_transf_1"/>
    <property type="match status" value="1"/>
</dbReference>
<evidence type="ECO:0000259" key="2">
    <source>
        <dbReference type="Pfam" id="PF13439"/>
    </source>
</evidence>
<evidence type="ECO:0000259" key="1">
    <source>
        <dbReference type="Pfam" id="PF00534"/>
    </source>
</evidence>
<dbReference type="InterPro" id="IPR028098">
    <property type="entry name" value="Glyco_trans_4-like_N"/>
</dbReference>
<feature type="domain" description="Glycosyltransferase subfamily 4-like N-terminal" evidence="2">
    <location>
        <begin position="15"/>
        <end position="187"/>
    </location>
</feature>
<sequence length="409" mass="45359">MRVAIVHYWLVSMRGGEKVVEALCDLYPEADIFTLVYDESRVSEKIKKHKVTSSFLQRVPGAVRHYQSLLPLMPFALEGLDLSGYDLIISSESGPAKGIIPPPNAVHICYCHSPMRYLWDHYHFYRSTAGFASRLLMPILAPLLRSWDVNTSLRVDRFIANSHHVSGRIGKYYRRPATVIYPPVSVEDFAISAETDDFYLCAGQLIPYKRIDLAVRAFTKMGRNLVVIGEGKELAQLKRIAGPTITFLGRAPFSVLKEKMARCRALIFPGEEDFGIVPVEVMASGRPIIAFGSGGALETVVHGQTGILFDEQSEQALIEAVEAFEADESAFRPEAIRAHAAQFSTKSFLTSMRSIIAEELLARKASAYKTVATVAPRPRIVEETMPVPTLDMPAHPGLGEQAIVHAPQF</sequence>